<keyword evidence="3" id="KW-1185">Reference proteome</keyword>
<reference evidence="2 3" key="1">
    <citation type="submission" date="2018-06" db="EMBL/GenBank/DDBJ databases">
        <title>Complete Genomes of Monosporascus.</title>
        <authorList>
            <person name="Robinson A.J."/>
            <person name="Natvig D.O."/>
        </authorList>
    </citation>
    <scope>NUCLEOTIDE SEQUENCE [LARGE SCALE GENOMIC DNA]</scope>
    <source>
        <strain evidence="2 3">CBS 609.92</strain>
    </source>
</reference>
<organism evidence="2 3">
    <name type="scientific">Monosporascus cannonballus</name>
    <dbReference type="NCBI Taxonomy" id="155416"/>
    <lineage>
        <taxon>Eukaryota</taxon>
        <taxon>Fungi</taxon>
        <taxon>Dikarya</taxon>
        <taxon>Ascomycota</taxon>
        <taxon>Pezizomycotina</taxon>
        <taxon>Sordariomycetes</taxon>
        <taxon>Xylariomycetidae</taxon>
        <taxon>Xylariales</taxon>
        <taxon>Xylariales incertae sedis</taxon>
        <taxon>Monosporascus</taxon>
    </lineage>
</organism>
<dbReference type="EMBL" id="QJNS01000461">
    <property type="protein sequence ID" value="RYO77447.1"/>
    <property type="molecule type" value="Genomic_DNA"/>
</dbReference>
<protein>
    <submittedName>
        <fullName evidence="2">Uncharacterized protein</fullName>
    </submittedName>
</protein>
<accession>A0ABY0GXZ4</accession>
<evidence type="ECO:0000313" key="3">
    <source>
        <dbReference type="Proteomes" id="UP000294003"/>
    </source>
</evidence>
<feature type="compositionally biased region" description="Polar residues" evidence="1">
    <location>
        <begin position="536"/>
        <end position="547"/>
    </location>
</feature>
<proteinExistence type="predicted"/>
<evidence type="ECO:0000313" key="2">
    <source>
        <dbReference type="EMBL" id="RYO77447.1"/>
    </source>
</evidence>
<evidence type="ECO:0000256" key="1">
    <source>
        <dbReference type="SAM" id="MobiDB-lite"/>
    </source>
</evidence>
<feature type="region of interest" description="Disordered" evidence="1">
    <location>
        <begin position="1"/>
        <end position="54"/>
    </location>
</feature>
<dbReference type="Proteomes" id="UP000294003">
    <property type="component" value="Unassembled WGS sequence"/>
</dbReference>
<feature type="compositionally biased region" description="Basic and acidic residues" evidence="1">
    <location>
        <begin position="311"/>
        <end position="327"/>
    </location>
</feature>
<feature type="compositionally biased region" description="Polar residues" evidence="1">
    <location>
        <begin position="399"/>
        <end position="408"/>
    </location>
</feature>
<sequence length="607" mass="67928">MGQRDERGNQSSEDGPDAALNDEKVQSIVDIFQDSPLRDKYMPGPNDSSRTLSENQKWKPFKLFRKGREHRDFIPDAQMPMDDSSVAQFQCEVDRRFILPDYARTKPSPIAEGRESLLSDQVSSAPQPTERGASIYVAGLSRSPALRVPPVLRERARQWRESYRQLSSQRKAASQIRLANLTEEREEPGESSCRQEQSMLHGARRNRLRTQWPSLGPRSPVFPTANQISGPTSLQKANGPESRLEAAREMLGKRTVDFNGVEKYQSSNLGTVPAYSRAPSRQAAPSLTLTSLVWKSSEVNRPVQTDSPSPFDRELYHSHEKESTHRDADLRESLFELENQFDLGIQRLRPVLKDGCAESSVPENFAPYLPTVPEATSSTASKSPMEAVMESDGEAPRTPVSTTEITEASSDRRKSTESNPATPESVSPLLSAEHVSSGCRAEGQEECEKPKDYKRHQVEQADWLSRQELTWRLEKPRDARFHDMEKRLERLEKNGETLMHSIVPLLEKLRLLLEMQDSLPVRRRSRRQTRLGDTGPQDTSFSNSQSPGPLPAMEGRPPSVSGDIYRSLRPRSPIIRTREDAATSLAEGTSGPDFVGAATSEASEGSP</sequence>
<name>A0ABY0GXZ4_9PEZI</name>
<feature type="region of interest" description="Disordered" evidence="1">
    <location>
        <begin position="362"/>
        <end position="453"/>
    </location>
</feature>
<comment type="caution">
    <text evidence="2">The sequence shown here is derived from an EMBL/GenBank/DDBJ whole genome shotgun (WGS) entry which is preliminary data.</text>
</comment>
<feature type="compositionally biased region" description="Polar residues" evidence="1">
    <location>
        <begin position="224"/>
        <end position="236"/>
    </location>
</feature>
<feature type="compositionally biased region" description="Basic and acidic residues" evidence="1">
    <location>
        <begin position="442"/>
        <end position="453"/>
    </location>
</feature>
<feature type="region of interest" description="Disordered" evidence="1">
    <location>
        <begin position="300"/>
        <end position="327"/>
    </location>
</feature>
<gene>
    <name evidence="2" type="ORF">DL762_009265</name>
</gene>
<feature type="region of interest" description="Disordered" evidence="1">
    <location>
        <begin position="180"/>
        <end position="240"/>
    </location>
</feature>
<feature type="region of interest" description="Disordered" evidence="1">
    <location>
        <begin position="522"/>
        <end position="607"/>
    </location>
</feature>